<name>A0ABU8URN7_9ACTN</name>
<gene>
    <name evidence="2" type="ORF">WKI71_33985</name>
</gene>
<feature type="chain" id="PRO_5047103163" description="Secreted protein" evidence="1">
    <location>
        <begin position="30"/>
        <end position="94"/>
    </location>
</feature>
<protein>
    <recommendedName>
        <fullName evidence="4">Secreted protein</fullName>
    </recommendedName>
</protein>
<proteinExistence type="predicted"/>
<evidence type="ECO:0008006" key="4">
    <source>
        <dbReference type="Google" id="ProtNLM"/>
    </source>
</evidence>
<evidence type="ECO:0000256" key="1">
    <source>
        <dbReference type="SAM" id="SignalP"/>
    </source>
</evidence>
<keyword evidence="1" id="KW-0732">Signal</keyword>
<sequence length="94" mass="9446">MTALPRPTALLCALLAAAALLPTTGPARATAATAALTFGACPDSVPTPPAPDRVECGRLTVPLDRGHPSGPSIEIAVSRVPPPVRRPSGAASCW</sequence>
<reference evidence="2 3" key="1">
    <citation type="submission" date="2024-03" db="EMBL/GenBank/DDBJ databases">
        <title>Novel Streptomyces species of biotechnological and ecological value are a feature of Machair soil.</title>
        <authorList>
            <person name="Prole J.R."/>
            <person name="Goodfellow M."/>
            <person name="Allenby N."/>
            <person name="Ward A.C."/>
        </authorList>
    </citation>
    <scope>NUCLEOTIDE SEQUENCE [LARGE SCALE GENOMIC DNA]</scope>
    <source>
        <strain evidence="2 3">MS1.AVA.1</strain>
    </source>
</reference>
<feature type="signal peptide" evidence="1">
    <location>
        <begin position="1"/>
        <end position="29"/>
    </location>
</feature>
<evidence type="ECO:0000313" key="3">
    <source>
        <dbReference type="Proteomes" id="UP001376459"/>
    </source>
</evidence>
<dbReference type="EMBL" id="JBBKAK010000001">
    <property type="protein sequence ID" value="MEJ8671565.1"/>
    <property type="molecule type" value="Genomic_DNA"/>
</dbReference>
<accession>A0ABU8URN7</accession>
<evidence type="ECO:0000313" key="2">
    <source>
        <dbReference type="EMBL" id="MEJ8671565.1"/>
    </source>
</evidence>
<comment type="caution">
    <text evidence="2">The sequence shown here is derived from an EMBL/GenBank/DDBJ whole genome shotgun (WGS) entry which is preliminary data.</text>
</comment>
<dbReference type="Proteomes" id="UP001376459">
    <property type="component" value="Unassembled WGS sequence"/>
</dbReference>
<organism evidence="2 3">
    <name type="scientific">Streptomyces machairae</name>
    <dbReference type="NCBI Taxonomy" id="3134109"/>
    <lineage>
        <taxon>Bacteria</taxon>
        <taxon>Bacillati</taxon>
        <taxon>Actinomycetota</taxon>
        <taxon>Actinomycetes</taxon>
        <taxon>Kitasatosporales</taxon>
        <taxon>Streptomycetaceae</taxon>
        <taxon>Streptomyces</taxon>
    </lineage>
</organism>
<keyword evidence="3" id="KW-1185">Reference proteome</keyword>